<proteinExistence type="predicted"/>
<protein>
    <submittedName>
        <fullName evidence="4">DNA-binding MarR family transcriptional regulator/GNAT superfamily N-acetyltransferase</fullName>
    </submittedName>
</protein>
<dbReference type="SUPFAM" id="SSF46785">
    <property type="entry name" value="Winged helix' DNA-binding domain"/>
    <property type="match status" value="1"/>
</dbReference>
<dbReference type="PRINTS" id="PR00598">
    <property type="entry name" value="HTHMARR"/>
</dbReference>
<name>A0A7Y9IDQ8_9ACTN</name>
<dbReference type="Pfam" id="PF12802">
    <property type="entry name" value="MarR_2"/>
    <property type="match status" value="1"/>
</dbReference>
<dbReference type="InterPro" id="IPR000182">
    <property type="entry name" value="GNAT_dom"/>
</dbReference>
<dbReference type="InterPro" id="IPR000835">
    <property type="entry name" value="HTH_MarR-typ"/>
</dbReference>
<dbReference type="PANTHER" id="PTHR13947">
    <property type="entry name" value="GNAT FAMILY N-ACETYLTRANSFERASE"/>
    <property type="match status" value="1"/>
</dbReference>
<keyword evidence="5" id="KW-1185">Reference proteome</keyword>
<dbReference type="Gene3D" id="3.40.630.30">
    <property type="match status" value="1"/>
</dbReference>
<dbReference type="PANTHER" id="PTHR13947:SF37">
    <property type="entry name" value="LD18367P"/>
    <property type="match status" value="1"/>
</dbReference>
<gene>
    <name evidence="4" type="ORF">BKA15_006400</name>
</gene>
<dbReference type="GO" id="GO:0003677">
    <property type="term" value="F:DNA binding"/>
    <property type="evidence" value="ECO:0007669"/>
    <property type="project" value="UniProtKB-KW"/>
</dbReference>
<keyword evidence="1 4" id="KW-0808">Transferase</keyword>
<dbReference type="InterPro" id="IPR036390">
    <property type="entry name" value="WH_DNA-bd_sf"/>
</dbReference>
<dbReference type="GO" id="GO:0008080">
    <property type="term" value="F:N-acetyltransferase activity"/>
    <property type="evidence" value="ECO:0007669"/>
    <property type="project" value="InterPro"/>
</dbReference>
<dbReference type="InterPro" id="IPR016181">
    <property type="entry name" value="Acyl_CoA_acyltransferase"/>
</dbReference>
<keyword evidence="4" id="KW-0238">DNA-binding</keyword>
<dbReference type="PROSITE" id="PS50995">
    <property type="entry name" value="HTH_MARR_2"/>
    <property type="match status" value="1"/>
</dbReference>
<dbReference type="InterPro" id="IPR050769">
    <property type="entry name" value="NAT_camello-type"/>
</dbReference>
<evidence type="ECO:0000256" key="1">
    <source>
        <dbReference type="ARBA" id="ARBA00022679"/>
    </source>
</evidence>
<feature type="domain" description="HTH marR-type" evidence="2">
    <location>
        <begin position="1"/>
        <end position="142"/>
    </location>
</feature>
<dbReference type="RefSeq" id="WP_179757641.1">
    <property type="nucleotide sequence ID" value="NZ_JACCBU010000001.1"/>
</dbReference>
<dbReference type="Pfam" id="PF00583">
    <property type="entry name" value="Acetyltransf_1"/>
    <property type="match status" value="1"/>
</dbReference>
<feature type="domain" description="N-acetyltransferase" evidence="3">
    <location>
        <begin position="153"/>
        <end position="309"/>
    </location>
</feature>
<dbReference type="Proteomes" id="UP000569914">
    <property type="component" value="Unassembled WGS sequence"/>
</dbReference>
<dbReference type="AlphaFoldDB" id="A0A7Y9IDQ8"/>
<organism evidence="4 5">
    <name type="scientific">Microlunatus parietis</name>
    <dbReference type="NCBI Taxonomy" id="682979"/>
    <lineage>
        <taxon>Bacteria</taxon>
        <taxon>Bacillati</taxon>
        <taxon>Actinomycetota</taxon>
        <taxon>Actinomycetes</taxon>
        <taxon>Propionibacteriales</taxon>
        <taxon>Propionibacteriaceae</taxon>
        <taxon>Microlunatus</taxon>
    </lineage>
</organism>
<accession>A0A7Y9IDQ8</accession>
<dbReference type="EMBL" id="JACCBU010000001">
    <property type="protein sequence ID" value="NYE75071.1"/>
    <property type="molecule type" value="Genomic_DNA"/>
</dbReference>
<comment type="caution">
    <text evidence="4">The sequence shown here is derived from an EMBL/GenBank/DDBJ whole genome shotgun (WGS) entry which is preliminary data.</text>
</comment>
<evidence type="ECO:0000313" key="5">
    <source>
        <dbReference type="Proteomes" id="UP000569914"/>
    </source>
</evidence>
<dbReference type="SMART" id="SM00347">
    <property type="entry name" value="HTH_MARR"/>
    <property type="match status" value="1"/>
</dbReference>
<dbReference type="GO" id="GO:0003700">
    <property type="term" value="F:DNA-binding transcription factor activity"/>
    <property type="evidence" value="ECO:0007669"/>
    <property type="project" value="InterPro"/>
</dbReference>
<evidence type="ECO:0000313" key="4">
    <source>
        <dbReference type="EMBL" id="NYE75071.1"/>
    </source>
</evidence>
<dbReference type="InterPro" id="IPR036388">
    <property type="entry name" value="WH-like_DNA-bd_sf"/>
</dbReference>
<dbReference type="CDD" id="cd04301">
    <property type="entry name" value="NAT_SF"/>
    <property type="match status" value="1"/>
</dbReference>
<evidence type="ECO:0000259" key="2">
    <source>
        <dbReference type="PROSITE" id="PS50995"/>
    </source>
</evidence>
<dbReference type="Gene3D" id="1.10.10.10">
    <property type="entry name" value="Winged helix-like DNA-binding domain superfamily/Winged helix DNA-binding domain"/>
    <property type="match status" value="1"/>
</dbReference>
<dbReference type="SUPFAM" id="SSF55729">
    <property type="entry name" value="Acyl-CoA N-acyltransferases (Nat)"/>
    <property type="match status" value="1"/>
</dbReference>
<sequence length="309" mass="34036">MSKVSVDPATVDRVRSFNRFYTKIIGVLDEGLAGSPFSLTEARVLFELAAVGRVDIVGLRTELGLDPGYATRILDRLGAAGLVERERSATDKRRQTVTLTEAGRAAFEELLRGSVGDVSGLLAPLRAPDRARLVDAMSTVRTLLEPAGEPPRVELRGPEPGDLGWVVERNAVLYAEEYGWDATYEALVARIVADFAATAAPDRARVWIATVDGQRAGSVFCVRDDDETARLRLLLTEPWARGLGLGTRLVDACIEFARSAGYRRLVLWTNDVLVAARRIYQRAGFRLVDEERHHSFGTDLVGQTWELDL</sequence>
<reference evidence="4 5" key="1">
    <citation type="submission" date="2020-07" db="EMBL/GenBank/DDBJ databases">
        <title>Sequencing the genomes of 1000 actinobacteria strains.</title>
        <authorList>
            <person name="Klenk H.-P."/>
        </authorList>
    </citation>
    <scope>NUCLEOTIDE SEQUENCE [LARGE SCALE GENOMIC DNA]</scope>
    <source>
        <strain evidence="4 5">DSM 22083</strain>
    </source>
</reference>
<evidence type="ECO:0000259" key="3">
    <source>
        <dbReference type="PROSITE" id="PS51186"/>
    </source>
</evidence>
<dbReference type="PROSITE" id="PS51186">
    <property type="entry name" value="GNAT"/>
    <property type="match status" value="1"/>
</dbReference>